<evidence type="ECO:0000313" key="2">
    <source>
        <dbReference type="Proteomes" id="UP000192678"/>
    </source>
</evidence>
<organism evidence="1 2">
    <name type="scientific">Pedobacter nyackensis</name>
    <dbReference type="NCBI Taxonomy" id="475255"/>
    <lineage>
        <taxon>Bacteria</taxon>
        <taxon>Pseudomonadati</taxon>
        <taxon>Bacteroidota</taxon>
        <taxon>Sphingobacteriia</taxon>
        <taxon>Sphingobacteriales</taxon>
        <taxon>Sphingobacteriaceae</taxon>
        <taxon>Pedobacter</taxon>
    </lineage>
</organism>
<dbReference type="Proteomes" id="UP000192678">
    <property type="component" value="Unassembled WGS sequence"/>
</dbReference>
<gene>
    <name evidence="1" type="ORF">SAMN04488101_101141</name>
</gene>
<dbReference type="RefSeq" id="WP_084286744.1">
    <property type="nucleotide sequence ID" value="NZ_FWYB01000001.1"/>
</dbReference>
<sequence length="136" mass="15058">MKDVFDMVTDVRSLVNVPVLTSTINGKVYPNLRPDGRTDFADLVVNGLSITNTQQQIGSGNVNGYVPTITKDGVRVPDQARLSAMGKSIITLIDNQYHDTFRVFVDGGAVPMRDTDGSYFVNVPFKYHSIQDNYQI</sequence>
<accession>A0A1W1ZXY5</accession>
<dbReference type="OrthoDB" id="1262402at2"/>
<name>A0A1W1ZXY5_9SPHI</name>
<reference evidence="1 2" key="1">
    <citation type="submission" date="2017-04" db="EMBL/GenBank/DDBJ databases">
        <authorList>
            <person name="Afonso C.L."/>
            <person name="Miller P.J."/>
            <person name="Scott M.A."/>
            <person name="Spackman E."/>
            <person name="Goraichik I."/>
            <person name="Dimitrov K.M."/>
            <person name="Suarez D.L."/>
            <person name="Swayne D.E."/>
        </authorList>
    </citation>
    <scope>NUCLEOTIDE SEQUENCE [LARGE SCALE GENOMIC DNA]</scope>
    <source>
        <strain evidence="1 2">DSM 19625</strain>
    </source>
</reference>
<dbReference type="AlphaFoldDB" id="A0A1W1ZXY5"/>
<protein>
    <submittedName>
        <fullName evidence="1">Uncharacterized protein</fullName>
    </submittedName>
</protein>
<proteinExistence type="predicted"/>
<evidence type="ECO:0000313" key="1">
    <source>
        <dbReference type="EMBL" id="SMC53243.1"/>
    </source>
</evidence>
<dbReference type="STRING" id="475255.SAMN04488101_101141"/>
<dbReference type="EMBL" id="FWYB01000001">
    <property type="protein sequence ID" value="SMC53243.1"/>
    <property type="molecule type" value="Genomic_DNA"/>
</dbReference>
<keyword evidence="2" id="KW-1185">Reference proteome</keyword>